<dbReference type="InterPro" id="IPR013144">
    <property type="entry name" value="CRA_dom"/>
</dbReference>
<dbReference type="PANTHER" id="PTHR12864">
    <property type="entry name" value="RAN BINDING PROTEIN 9-RELATED"/>
    <property type="match status" value="1"/>
</dbReference>
<keyword evidence="3" id="KW-1185">Reference proteome</keyword>
<proteinExistence type="predicted"/>
<dbReference type="HOGENOM" id="CLU_073203_2_0_1"/>
<name>M4B2F8_HYAAE</name>
<protein>
    <recommendedName>
        <fullName evidence="1">CTLH domain-containing protein</fullName>
    </recommendedName>
</protein>
<dbReference type="InParanoid" id="M4B2F8"/>
<evidence type="ECO:0000313" key="2">
    <source>
        <dbReference type="EnsemblProtists" id="HpaP800456"/>
    </source>
</evidence>
<dbReference type="EMBL" id="JH597777">
    <property type="status" value="NOT_ANNOTATED_CDS"/>
    <property type="molecule type" value="Genomic_DNA"/>
</dbReference>
<dbReference type="InterPro" id="IPR006595">
    <property type="entry name" value="CTLH_C"/>
</dbReference>
<dbReference type="InterPro" id="IPR024964">
    <property type="entry name" value="CTLH/CRA"/>
</dbReference>
<dbReference type="Proteomes" id="UP000011713">
    <property type="component" value="Unassembled WGS sequence"/>
</dbReference>
<dbReference type="SMART" id="SM00757">
    <property type="entry name" value="CRA"/>
    <property type="match status" value="1"/>
</dbReference>
<dbReference type="PROSITE" id="PS50897">
    <property type="entry name" value="CTLH"/>
    <property type="match status" value="1"/>
</dbReference>
<dbReference type="Pfam" id="PF10607">
    <property type="entry name" value="CTLH"/>
    <property type="match status" value="1"/>
</dbReference>
<dbReference type="FunCoup" id="M4B2F8">
    <property type="interactions" value="407"/>
</dbReference>
<organism evidence="2 3">
    <name type="scientific">Hyaloperonospora arabidopsidis (strain Emoy2)</name>
    <name type="common">Downy mildew agent</name>
    <name type="synonym">Peronospora arabidopsidis</name>
    <dbReference type="NCBI Taxonomy" id="559515"/>
    <lineage>
        <taxon>Eukaryota</taxon>
        <taxon>Sar</taxon>
        <taxon>Stramenopiles</taxon>
        <taxon>Oomycota</taxon>
        <taxon>Peronosporomycetes</taxon>
        <taxon>Peronosporales</taxon>
        <taxon>Peronosporaceae</taxon>
        <taxon>Hyaloperonospora</taxon>
    </lineage>
</organism>
<reference evidence="2" key="2">
    <citation type="submission" date="2015-06" db="UniProtKB">
        <authorList>
            <consortium name="EnsemblProtists"/>
        </authorList>
    </citation>
    <scope>IDENTIFICATION</scope>
    <source>
        <strain evidence="2">Emoy2</strain>
    </source>
</reference>
<dbReference type="VEuPathDB" id="FungiDB:HpaG800456"/>
<dbReference type="InterPro" id="IPR050618">
    <property type="entry name" value="Ubq-SigPath_Reg"/>
</dbReference>
<dbReference type="eggNOG" id="KOG2659">
    <property type="taxonomic scope" value="Eukaryota"/>
</dbReference>
<dbReference type="SMART" id="SM00668">
    <property type="entry name" value="CTLH"/>
    <property type="match status" value="1"/>
</dbReference>
<feature type="domain" description="CTLH" evidence="1">
    <location>
        <begin position="1"/>
        <end position="58"/>
    </location>
</feature>
<evidence type="ECO:0000259" key="1">
    <source>
        <dbReference type="PROSITE" id="PS50897"/>
    </source>
</evidence>
<evidence type="ECO:0000313" key="3">
    <source>
        <dbReference type="Proteomes" id="UP000011713"/>
    </source>
</evidence>
<dbReference type="AlphaFoldDB" id="M4B2F8"/>
<reference evidence="3" key="1">
    <citation type="journal article" date="2010" name="Science">
        <title>Signatures of adaptation to obligate biotrophy in the Hyaloperonospora arabidopsidis genome.</title>
        <authorList>
            <person name="Baxter L."/>
            <person name="Tripathy S."/>
            <person name="Ishaque N."/>
            <person name="Boot N."/>
            <person name="Cabral A."/>
            <person name="Kemen E."/>
            <person name="Thines M."/>
            <person name="Ah-Fong A."/>
            <person name="Anderson R."/>
            <person name="Badejoko W."/>
            <person name="Bittner-Eddy P."/>
            <person name="Boore J.L."/>
            <person name="Chibucos M.C."/>
            <person name="Coates M."/>
            <person name="Dehal P."/>
            <person name="Delehaunty K."/>
            <person name="Dong S."/>
            <person name="Downton P."/>
            <person name="Dumas B."/>
            <person name="Fabro G."/>
            <person name="Fronick C."/>
            <person name="Fuerstenberg S.I."/>
            <person name="Fulton L."/>
            <person name="Gaulin E."/>
            <person name="Govers F."/>
            <person name="Hughes L."/>
            <person name="Humphray S."/>
            <person name="Jiang R.H."/>
            <person name="Judelson H."/>
            <person name="Kamoun S."/>
            <person name="Kyung K."/>
            <person name="Meijer H."/>
            <person name="Minx P."/>
            <person name="Morris P."/>
            <person name="Nelson J."/>
            <person name="Phuntumart V."/>
            <person name="Qutob D."/>
            <person name="Rehmany A."/>
            <person name="Rougon-Cardoso A."/>
            <person name="Ryden P."/>
            <person name="Torto-Alalibo T."/>
            <person name="Studholme D."/>
            <person name="Wang Y."/>
            <person name="Win J."/>
            <person name="Wood J."/>
            <person name="Clifton S.W."/>
            <person name="Rogers J."/>
            <person name="Van den Ackerveken G."/>
            <person name="Jones J.D."/>
            <person name="McDowell J.M."/>
            <person name="Beynon J."/>
            <person name="Tyler B.M."/>
        </authorList>
    </citation>
    <scope>NUCLEOTIDE SEQUENCE [LARGE SCALE GENOMIC DNA]</scope>
    <source>
        <strain evidence="3">Emoy2</strain>
    </source>
</reference>
<accession>M4B2F8</accession>
<dbReference type="STRING" id="559515.M4B2F8"/>
<sequence>MVQERMSVQQLLLEGHIQSARVKLMNMDPNLLQKDSAMDFLLVKQELLELIKGQDVEEALQFAVRNLAPFGQMSLGGEEWFFMEWIMNEQPQFLHEIERTMSLLAFQNPSESPLGHLLEQSQRRRVAVEVNSAILRSQVQEPANCLSVNRPPCTEPMLSLMVQQFYYMEKQLEAKPDHHSQGVRLEDSTR</sequence>
<dbReference type="EnsemblProtists" id="HpaT800456">
    <property type="protein sequence ID" value="HpaP800456"/>
    <property type="gene ID" value="HpaG800456"/>
</dbReference>